<dbReference type="AlphaFoldDB" id="A0A1C7PF78"/>
<dbReference type="NCBIfam" id="TIGR00566">
    <property type="entry name" value="trpG_papA"/>
    <property type="match status" value="1"/>
</dbReference>
<protein>
    <submittedName>
        <fullName evidence="3">Trpg papa: glutamine amidotransferase of anthranilate synthase or aminodeoxychorismate synthase</fullName>
    </submittedName>
</protein>
<dbReference type="PANTHER" id="PTHR43418">
    <property type="entry name" value="MULTIFUNCTIONAL TRYPTOPHAN BIOSYNTHESIS PROTEIN-RELATED"/>
    <property type="match status" value="1"/>
</dbReference>
<dbReference type="PATRIC" id="fig|1679444.3.peg.518"/>
<dbReference type="KEGG" id="agl:PYTT_0329"/>
<dbReference type="PRINTS" id="PR00099">
    <property type="entry name" value="CPSGATASE"/>
</dbReference>
<evidence type="ECO:0000313" key="4">
    <source>
        <dbReference type="Proteomes" id="UP000176204"/>
    </source>
</evidence>
<keyword evidence="3" id="KW-0808">Transferase</keyword>
<dbReference type="Gene3D" id="3.40.50.880">
    <property type="match status" value="1"/>
</dbReference>
<sequence>MAAVRNILLVDNQDSFTYNLVELVRELGGYHTTILPATEVQTAHLLTAEAVILSPGPGMPHEHPACFRLLDTLPPSTRLLGVCLGHQILGLHHGATLEHLPAPRHGMQGEALSDDASLLFHGLPSTFPVGLYHSWQLCSDPIPGTLAVTARDREGRILAISHRQLPRHGIQFHPESILTPHGAAIMRNFLETPL</sequence>
<keyword evidence="1 3" id="KW-0315">Glutamine amidotransferase</keyword>
<dbReference type="InterPro" id="IPR029062">
    <property type="entry name" value="Class_I_gatase-like"/>
</dbReference>
<dbReference type="InterPro" id="IPR006221">
    <property type="entry name" value="TrpG/PapA_dom"/>
</dbReference>
<dbReference type="InterPro" id="IPR017926">
    <property type="entry name" value="GATASE"/>
</dbReference>
<accession>A0A1C7PF78</accession>
<dbReference type="GO" id="GO:0016740">
    <property type="term" value="F:transferase activity"/>
    <property type="evidence" value="ECO:0007669"/>
    <property type="project" value="UniProtKB-KW"/>
</dbReference>
<dbReference type="Proteomes" id="UP000176204">
    <property type="component" value="Chromosome I"/>
</dbReference>
<dbReference type="GO" id="GO:0000162">
    <property type="term" value="P:L-tryptophan biosynthetic process"/>
    <property type="evidence" value="ECO:0007669"/>
    <property type="project" value="TreeGrafter"/>
</dbReference>
<dbReference type="PROSITE" id="PS51273">
    <property type="entry name" value="GATASE_TYPE_1"/>
    <property type="match status" value="1"/>
</dbReference>
<evidence type="ECO:0000256" key="1">
    <source>
        <dbReference type="ARBA" id="ARBA00022962"/>
    </source>
</evidence>
<dbReference type="STRING" id="1679444.PYTT_0329"/>
<feature type="domain" description="Glutamine amidotransferase" evidence="2">
    <location>
        <begin position="8"/>
        <end position="190"/>
    </location>
</feature>
<keyword evidence="4" id="KW-1185">Reference proteome</keyword>
<evidence type="ECO:0000313" key="3">
    <source>
        <dbReference type="EMBL" id="SEH73531.1"/>
    </source>
</evidence>
<dbReference type="SUPFAM" id="SSF52317">
    <property type="entry name" value="Class I glutamine amidotransferase-like"/>
    <property type="match status" value="1"/>
</dbReference>
<dbReference type="PRINTS" id="PR00096">
    <property type="entry name" value="GATASE"/>
</dbReference>
<dbReference type="Pfam" id="PF00117">
    <property type="entry name" value="GATase"/>
    <property type="match status" value="1"/>
</dbReference>
<dbReference type="EMBL" id="LT629973">
    <property type="protein sequence ID" value="SEH73531.1"/>
    <property type="molecule type" value="Genomic_DNA"/>
</dbReference>
<dbReference type="PRINTS" id="PR00097">
    <property type="entry name" value="ANTSNTHASEII"/>
</dbReference>
<name>A0A1C7PF78_9BACT</name>
<dbReference type="InterPro" id="IPR050472">
    <property type="entry name" value="Anth_synth/Amidotransfase"/>
</dbReference>
<dbReference type="GO" id="GO:0005829">
    <property type="term" value="C:cytosol"/>
    <property type="evidence" value="ECO:0007669"/>
    <property type="project" value="TreeGrafter"/>
</dbReference>
<proteinExistence type="predicted"/>
<reference evidence="4" key="1">
    <citation type="submission" date="2016-09" db="EMBL/GenBank/DDBJ databases">
        <authorList>
            <person name="Koehorst J."/>
        </authorList>
    </citation>
    <scope>NUCLEOTIDE SEQUENCE [LARGE SCALE GENOMIC DNA]</scope>
</reference>
<gene>
    <name evidence="3" type="ORF">PYTT_0329</name>
</gene>
<dbReference type="CDD" id="cd01743">
    <property type="entry name" value="GATase1_Anthranilate_Synthase"/>
    <property type="match status" value="1"/>
</dbReference>
<dbReference type="PANTHER" id="PTHR43418:SF4">
    <property type="entry name" value="MULTIFUNCTIONAL TRYPTOPHAN BIOSYNTHESIS PROTEIN"/>
    <property type="match status" value="1"/>
</dbReference>
<organism evidence="3 4">
    <name type="scientific">Akkermansia glycaniphila</name>
    <dbReference type="NCBI Taxonomy" id="1679444"/>
    <lineage>
        <taxon>Bacteria</taxon>
        <taxon>Pseudomonadati</taxon>
        <taxon>Verrucomicrobiota</taxon>
        <taxon>Verrucomicrobiia</taxon>
        <taxon>Verrucomicrobiales</taxon>
        <taxon>Akkermansiaceae</taxon>
        <taxon>Akkermansia</taxon>
    </lineage>
</organism>
<evidence type="ECO:0000259" key="2">
    <source>
        <dbReference type="Pfam" id="PF00117"/>
    </source>
</evidence>
<dbReference type="GO" id="GO:0004049">
    <property type="term" value="F:anthranilate synthase activity"/>
    <property type="evidence" value="ECO:0007669"/>
    <property type="project" value="TreeGrafter"/>
</dbReference>